<reference evidence="1 2" key="1">
    <citation type="journal article" date="2019" name="Int. J. Syst. Evol. Microbiol.">
        <title>The Global Catalogue of Microorganisms (GCM) 10K type strain sequencing project: providing services to taxonomists for standard genome sequencing and annotation.</title>
        <authorList>
            <consortium name="The Broad Institute Genomics Platform"/>
            <consortium name="The Broad Institute Genome Sequencing Center for Infectious Disease"/>
            <person name="Wu L."/>
            <person name="Ma J."/>
        </authorList>
    </citation>
    <scope>NUCLEOTIDE SEQUENCE [LARGE SCALE GENOMIC DNA]</scope>
    <source>
        <strain evidence="1 2">JCM 4531</strain>
    </source>
</reference>
<evidence type="ECO:0000313" key="1">
    <source>
        <dbReference type="EMBL" id="GAA2702504.1"/>
    </source>
</evidence>
<dbReference type="EMBL" id="BAAASK010000038">
    <property type="protein sequence ID" value="GAA2702504.1"/>
    <property type="molecule type" value="Genomic_DNA"/>
</dbReference>
<evidence type="ECO:0000313" key="2">
    <source>
        <dbReference type="Proteomes" id="UP001499989"/>
    </source>
</evidence>
<sequence length="106" mass="11235">MDQTVRGLEILDVELDELFTAQSTVVGERDHQPIAQRFRGAGGQNPLSNILIGDPGSLLDMPYETLAGSAAATACLPSADRVLLAQAVLHQVLVEGPDRDQALLDG</sequence>
<name>A0ABN3TGS9_9ACTN</name>
<gene>
    <name evidence="1" type="ORF">GCM10010310_73400</name>
</gene>
<comment type="caution">
    <text evidence="1">The sequence shown here is derived from an EMBL/GenBank/DDBJ whole genome shotgun (WGS) entry which is preliminary data.</text>
</comment>
<dbReference type="Proteomes" id="UP001499989">
    <property type="component" value="Unassembled WGS sequence"/>
</dbReference>
<organism evidence="1 2">
    <name type="scientific">Streptomyces violaceolatus</name>
    <dbReference type="NCBI Taxonomy" id="67378"/>
    <lineage>
        <taxon>Bacteria</taxon>
        <taxon>Bacillati</taxon>
        <taxon>Actinomycetota</taxon>
        <taxon>Actinomycetes</taxon>
        <taxon>Kitasatosporales</taxon>
        <taxon>Streptomycetaceae</taxon>
        <taxon>Streptomyces</taxon>
        <taxon>Streptomyces violaceoruber group</taxon>
    </lineage>
</organism>
<keyword evidence="2" id="KW-1185">Reference proteome</keyword>
<accession>A0ABN3TGS9</accession>
<protein>
    <submittedName>
        <fullName evidence="1">Uncharacterized protein</fullName>
    </submittedName>
</protein>
<proteinExistence type="predicted"/>